<feature type="repeat" description="PPR" evidence="2">
    <location>
        <begin position="677"/>
        <end position="711"/>
    </location>
</feature>
<name>A0A218XR79_PUNGR</name>
<proteinExistence type="predicted"/>
<dbReference type="Pfam" id="PF13041">
    <property type="entry name" value="PPR_2"/>
    <property type="match status" value="4"/>
</dbReference>
<reference evidence="5" key="1">
    <citation type="journal article" date="2017" name="Plant J.">
        <title>The pomegranate (Punica granatum L.) genome and the genomics of punicalagin biosynthesis.</title>
        <authorList>
            <person name="Qin G."/>
            <person name="Xu C."/>
            <person name="Ming R."/>
            <person name="Tang H."/>
            <person name="Guyot R."/>
            <person name="Kramer E.M."/>
            <person name="Hu Y."/>
            <person name="Yi X."/>
            <person name="Qi Y."/>
            <person name="Xu X."/>
            <person name="Gao Z."/>
            <person name="Pan H."/>
            <person name="Jian J."/>
            <person name="Tian Y."/>
            <person name="Yue Z."/>
            <person name="Xu Y."/>
        </authorList>
    </citation>
    <scope>NUCLEOTIDE SEQUENCE [LARGE SCALE GENOMIC DNA]</scope>
    <source>
        <strain evidence="5">cv. Dabenzi</strain>
    </source>
</reference>
<dbReference type="InterPro" id="IPR011990">
    <property type="entry name" value="TPR-like_helical_dom_sf"/>
</dbReference>
<dbReference type="PROSITE" id="PS51375">
    <property type="entry name" value="PPR"/>
    <property type="match status" value="7"/>
</dbReference>
<dbReference type="InterPro" id="IPR046960">
    <property type="entry name" value="PPR_At4g14850-like_plant"/>
</dbReference>
<feature type="repeat" description="PPR" evidence="2">
    <location>
        <begin position="171"/>
        <end position="205"/>
    </location>
</feature>
<feature type="repeat" description="PPR" evidence="2">
    <location>
        <begin position="576"/>
        <end position="610"/>
    </location>
</feature>
<reference evidence="4 6" key="3">
    <citation type="submission" date="2017-11" db="EMBL/GenBank/DDBJ databases">
        <title>De-novo sequencing of pomegranate (Punica granatum L.) genome.</title>
        <authorList>
            <person name="Akparov Z."/>
            <person name="Amiraslanov A."/>
            <person name="Hajiyeva S."/>
            <person name="Abbasov M."/>
            <person name="Kaur K."/>
            <person name="Hamwieh A."/>
            <person name="Solovyev V."/>
            <person name="Salamov A."/>
            <person name="Braich B."/>
            <person name="Kosarev P."/>
            <person name="Mahmoud A."/>
            <person name="Hajiyev E."/>
            <person name="Babayeva S."/>
            <person name="Izzatullayeva V."/>
            <person name="Mammadov A."/>
            <person name="Mammadov A."/>
            <person name="Sharifova S."/>
            <person name="Ojaghi J."/>
            <person name="Eynullazada K."/>
            <person name="Bayramov B."/>
            <person name="Abdulazimova A."/>
            <person name="Shahmuradov I."/>
        </authorList>
    </citation>
    <scope>NUCLEOTIDE SEQUENCE [LARGE SCALE GENOMIC DNA]</scope>
    <source>
        <strain evidence="4">AG2017</strain>
        <strain evidence="6">cv. AG2017</strain>
        <tissue evidence="4">Leaf</tissue>
    </source>
</reference>
<dbReference type="Gene3D" id="1.25.40.10">
    <property type="entry name" value="Tetratricopeptide repeat domain"/>
    <property type="match status" value="6"/>
</dbReference>
<comment type="caution">
    <text evidence="3">The sequence shown here is derived from an EMBL/GenBank/DDBJ whole genome shotgun (WGS) entry which is preliminary data.</text>
</comment>
<feature type="repeat" description="PPR" evidence="2">
    <location>
        <begin position="475"/>
        <end position="509"/>
    </location>
</feature>
<keyword evidence="1" id="KW-0677">Repeat</keyword>
<gene>
    <name evidence="3" type="ORF">CDL15_Pgr022451</name>
    <name evidence="4" type="ORF">CRG98_033434</name>
</gene>
<organism evidence="3 5">
    <name type="scientific">Punica granatum</name>
    <name type="common">Pomegranate</name>
    <dbReference type="NCBI Taxonomy" id="22663"/>
    <lineage>
        <taxon>Eukaryota</taxon>
        <taxon>Viridiplantae</taxon>
        <taxon>Streptophyta</taxon>
        <taxon>Embryophyta</taxon>
        <taxon>Tracheophyta</taxon>
        <taxon>Spermatophyta</taxon>
        <taxon>Magnoliopsida</taxon>
        <taxon>eudicotyledons</taxon>
        <taxon>Gunneridae</taxon>
        <taxon>Pentapetalae</taxon>
        <taxon>rosids</taxon>
        <taxon>malvids</taxon>
        <taxon>Myrtales</taxon>
        <taxon>Lythraceae</taxon>
        <taxon>Punica</taxon>
    </lineage>
</organism>
<dbReference type="Proteomes" id="UP000233551">
    <property type="component" value="Unassembled WGS sequence"/>
</dbReference>
<keyword evidence="6" id="KW-1185">Reference proteome</keyword>
<accession>A0A218XR79</accession>
<dbReference type="Pfam" id="PF20431">
    <property type="entry name" value="E_motif"/>
    <property type="match status" value="1"/>
</dbReference>
<feature type="repeat" description="PPR" evidence="2">
    <location>
        <begin position="374"/>
        <end position="408"/>
    </location>
</feature>
<evidence type="ECO:0000313" key="6">
    <source>
        <dbReference type="Proteomes" id="UP000233551"/>
    </source>
</evidence>
<dbReference type="FunFam" id="1.25.40.10:FF:000073">
    <property type="entry name" value="Pentatricopeptide repeat-containing protein chloroplastic"/>
    <property type="match status" value="3"/>
</dbReference>
<evidence type="ECO:0000256" key="1">
    <source>
        <dbReference type="ARBA" id="ARBA00022737"/>
    </source>
</evidence>
<evidence type="ECO:0000313" key="5">
    <source>
        <dbReference type="Proteomes" id="UP000197138"/>
    </source>
</evidence>
<sequence length="901" mass="100431">MESRRRYCFAHTCPHLRPSHSSPITIPLSAHSSPSRPLLCFETASGVNCDADMNIKLQTFRALSTRIGSQSSVNSQIKSLVQQSEHLAALKLFSPATATNFTFPPLLKACTCLSNLEYGKIIHSAIVILGLQHDPYITTSLITFYWKCGSLDDAVNVFDNFPGREEVLAKDVTIWNSVIDGYFRYGNLEEGIARFRQMQLFGLRPDEYSLSILLGACGSLLGSPGGKQIHGFIIRNIYSCDAFLETALIDMYLSCSRPMEACLLFDDLEDRGNVVVWNVMIGGLCQNGMWDHSLELYSLAKKEIVDLASTSFTSALSACCYGENVDFGRQLHCDVIKQGFHNDSFVFTSLLTMYTKCRLVEDAEVLFTHSDDRKIEAWNAMISGYVGNGRPHNALEVYCQMKISGICSDSITLSNILSACSMVRSHNFGRSVHAELIKRPMQSTIALQSSILTMYSKCESHEDAHLVFSNMTEKDVVAWGSMISGLCQNMKYKEAFELFKAMETDGLKPDSDIMVSIINSCPGLEDVHLGCGVHGLIIKSGHELDIFVATSLIDMYSKFSLTEMAAQIFSGMPFKNLVGWNSLMSCYCRNELPETSITIFSHIMEQKLKPDNVSVTTVLSAVSSLASLLKGKAVHGYLIRLGNPLDLQVRNALIDMYMKCGCLKYSQNIFKNMIQRNLVTWNSMIIGCGYHGHCCKALMLFDEMRRLGVIPDRVSFVSLISSCRHSGLVKEGLRIFDSMRLEYGIEPRTEDYVSVVDLLGRAGQLEDAYRFIQSMPDAPDRSVWLCLLSFCRVHSNVQLGEIAASKLLESETAEGSNFVPLLNLYGGAELWDRAANLRASMKEKGLKKNPGCSWIELKDRVEVFYSGDPSSPKGVDVYEVLVQLSRNMEKRAVDHRNIAAF</sequence>
<dbReference type="AlphaFoldDB" id="A0A218XR79"/>
<evidence type="ECO:0000313" key="3">
    <source>
        <dbReference type="EMBL" id="OWM87340.1"/>
    </source>
</evidence>
<dbReference type="InterPro" id="IPR002885">
    <property type="entry name" value="PPR_rpt"/>
</dbReference>
<dbReference type="Pfam" id="PF01535">
    <property type="entry name" value="PPR"/>
    <property type="match status" value="6"/>
</dbReference>
<dbReference type="FunFam" id="1.25.40.10:FF:000090">
    <property type="entry name" value="Pentatricopeptide repeat-containing protein, chloroplastic"/>
    <property type="match status" value="1"/>
</dbReference>
<dbReference type="PANTHER" id="PTHR47926:SF452">
    <property type="entry name" value="PENTATRICOPEPTIDE REPEAT-CONTAINING PROTEIN"/>
    <property type="match status" value="1"/>
</dbReference>
<dbReference type="Proteomes" id="UP000197138">
    <property type="component" value="Unassembled WGS sequence"/>
</dbReference>
<reference evidence="3" key="2">
    <citation type="submission" date="2017-06" db="EMBL/GenBank/DDBJ databases">
        <title>The pomegranate genome and the genomics of punicalagin biosynthesis.</title>
        <authorList>
            <person name="Xu C."/>
        </authorList>
    </citation>
    <scope>NUCLEOTIDE SEQUENCE [LARGE SCALE GENOMIC DNA]</scope>
    <source>
        <tissue evidence="3">Fresh leaf</tissue>
    </source>
</reference>
<dbReference type="InterPro" id="IPR046848">
    <property type="entry name" value="E_motif"/>
</dbReference>
<protein>
    <recommendedName>
        <fullName evidence="7">Pentatricopeptide repeat-containing protein At2g40720</fullName>
    </recommendedName>
</protein>
<evidence type="ECO:0000256" key="2">
    <source>
        <dbReference type="PROSITE-ProRule" id="PRU00708"/>
    </source>
</evidence>
<dbReference type="GO" id="GO:0003729">
    <property type="term" value="F:mRNA binding"/>
    <property type="evidence" value="ECO:0007669"/>
    <property type="project" value="UniProtKB-ARBA"/>
</dbReference>
<evidence type="ECO:0000313" key="4">
    <source>
        <dbReference type="EMBL" id="PKI46176.1"/>
    </source>
</evidence>
<dbReference type="PANTHER" id="PTHR47926">
    <property type="entry name" value="PENTATRICOPEPTIDE REPEAT-CONTAINING PROTEIN"/>
    <property type="match status" value="1"/>
</dbReference>
<dbReference type="STRING" id="22663.A0A218XR79"/>
<feature type="repeat" description="PPR" evidence="2">
    <location>
        <begin position="712"/>
        <end position="747"/>
    </location>
</feature>
<dbReference type="EMBL" id="PGOL01002669">
    <property type="protein sequence ID" value="PKI46176.1"/>
    <property type="molecule type" value="Genomic_DNA"/>
</dbReference>
<dbReference type="NCBIfam" id="TIGR00756">
    <property type="entry name" value="PPR"/>
    <property type="match status" value="7"/>
</dbReference>
<evidence type="ECO:0008006" key="7">
    <source>
        <dbReference type="Google" id="ProtNLM"/>
    </source>
</evidence>
<dbReference type="GO" id="GO:0009451">
    <property type="term" value="P:RNA modification"/>
    <property type="evidence" value="ECO:0007669"/>
    <property type="project" value="InterPro"/>
</dbReference>
<dbReference type="EMBL" id="MTKT01000813">
    <property type="protein sequence ID" value="OWM87340.1"/>
    <property type="molecule type" value="Genomic_DNA"/>
</dbReference>
<feature type="repeat" description="PPR" evidence="2">
    <location>
        <begin position="273"/>
        <end position="307"/>
    </location>
</feature>